<comment type="caution">
    <text evidence="2">The sequence shown here is derived from an EMBL/GenBank/DDBJ whole genome shotgun (WGS) entry which is preliminary data.</text>
</comment>
<dbReference type="Proteomes" id="UP000625210">
    <property type="component" value="Unassembled WGS sequence"/>
</dbReference>
<protein>
    <submittedName>
        <fullName evidence="2">Membrane protein</fullName>
    </submittedName>
</protein>
<organism evidence="2 3">
    <name type="scientific">Marinithermofilum abyssi</name>
    <dbReference type="NCBI Taxonomy" id="1571185"/>
    <lineage>
        <taxon>Bacteria</taxon>
        <taxon>Bacillati</taxon>
        <taxon>Bacillota</taxon>
        <taxon>Bacilli</taxon>
        <taxon>Bacillales</taxon>
        <taxon>Thermoactinomycetaceae</taxon>
        <taxon>Marinithermofilum</taxon>
    </lineage>
</organism>
<keyword evidence="1" id="KW-1133">Transmembrane helix</keyword>
<dbReference type="Pfam" id="PF04020">
    <property type="entry name" value="Phage_holin_4_2"/>
    <property type="match status" value="1"/>
</dbReference>
<proteinExistence type="predicted"/>
<feature type="transmembrane region" description="Helical" evidence="1">
    <location>
        <begin position="32"/>
        <end position="50"/>
    </location>
</feature>
<sequence length="115" mass="12559">MGWIVKLLLNGLAVFLVAQLIPQIEVESFGTALLVAVVLALINTFIRPVLVFFTLPINFLTLGLFTFVINALLFWGTSALVEGFEVHGFMGALLGSIVVSLISWVLNGIWKGIRD</sequence>
<name>A0A8J2YA20_9BACL</name>
<keyword evidence="1" id="KW-0812">Transmembrane</keyword>
<keyword evidence="1" id="KW-0472">Membrane</keyword>
<dbReference type="PANTHER" id="PTHR37309:SF1">
    <property type="entry name" value="SLR0284 PROTEIN"/>
    <property type="match status" value="1"/>
</dbReference>
<dbReference type="AlphaFoldDB" id="A0A8J2YA20"/>
<evidence type="ECO:0000313" key="3">
    <source>
        <dbReference type="Proteomes" id="UP000625210"/>
    </source>
</evidence>
<keyword evidence="3" id="KW-1185">Reference proteome</keyword>
<dbReference type="PANTHER" id="PTHR37309">
    <property type="entry name" value="SLR0284 PROTEIN"/>
    <property type="match status" value="1"/>
</dbReference>
<feature type="transmembrane region" description="Helical" evidence="1">
    <location>
        <begin position="57"/>
        <end position="76"/>
    </location>
</feature>
<evidence type="ECO:0000313" key="2">
    <source>
        <dbReference type="EMBL" id="GGE04442.1"/>
    </source>
</evidence>
<evidence type="ECO:0000256" key="1">
    <source>
        <dbReference type="SAM" id="Phobius"/>
    </source>
</evidence>
<dbReference type="InterPro" id="IPR007165">
    <property type="entry name" value="Phage_holin_4_2"/>
</dbReference>
<gene>
    <name evidence="2" type="ORF">GCM10011571_01800</name>
</gene>
<accession>A0A8J2YA20</accession>
<feature type="transmembrane region" description="Helical" evidence="1">
    <location>
        <begin position="88"/>
        <end position="110"/>
    </location>
</feature>
<dbReference type="RefSeq" id="WP_188646047.1">
    <property type="nucleotide sequence ID" value="NZ_BMHQ01000001.1"/>
</dbReference>
<reference evidence="2" key="2">
    <citation type="submission" date="2020-09" db="EMBL/GenBank/DDBJ databases">
        <authorList>
            <person name="Sun Q."/>
            <person name="Zhou Y."/>
        </authorList>
    </citation>
    <scope>NUCLEOTIDE SEQUENCE</scope>
    <source>
        <strain evidence="2">CGMCC 1.15179</strain>
    </source>
</reference>
<dbReference type="EMBL" id="BMHQ01000001">
    <property type="protein sequence ID" value="GGE04442.1"/>
    <property type="molecule type" value="Genomic_DNA"/>
</dbReference>
<reference evidence="2" key="1">
    <citation type="journal article" date="2014" name="Int. J. Syst. Evol. Microbiol.">
        <title>Complete genome sequence of Corynebacterium casei LMG S-19264T (=DSM 44701T), isolated from a smear-ripened cheese.</title>
        <authorList>
            <consortium name="US DOE Joint Genome Institute (JGI-PGF)"/>
            <person name="Walter F."/>
            <person name="Albersmeier A."/>
            <person name="Kalinowski J."/>
            <person name="Ruckert C."/>
        </authorList>
    </citation>
    <scope>NUCLEOTIDE SEQUENCE</scope>
    <source>
        <strain evidence="2">CGMCC 1.15179</strain>
    </source>
</reference>